<sequence>MNSQSFSRSSSVESIIILFPHHNEESNQEGEMARISRRSNYSLSPYFTESSDEEEENEVERDEHAQNILSLSRPTDQGHNTEPHLDILHWEAIEEERNSIIENLNILDALIFLISHLLDEEPLSEEEINAQANDDDTDNDNDTY</sequence>
<evidence type="ECO:0000256" key="1">
    <source>
        <dbReference type="SAM" id="MobiDB-lite"/>
    </source>
</evidence>
<dbReference type="KEGG" id="crq:GCK72_022791"/>
<comment type="caution">
    <text evidence="2">The sequence shown here is derived from an EMBL/GenBank/DDBJ whole genome shotgun (WGS) entry which is preliminary data.</text>
</comment>
<reference evidence="2 3" key="1">
    <citation type="submission" date="2019-12" db="EMBL/GenBank/DDBJ databases">
        <title>Chromosome-level assembly of the Caenorhabditis remanei genome.</title>
        <authorList>
            <person name="Teterina A.A."/>
            <person name="Willis J.H."/>
            <person name="Phillips P.C."/>
        </authorList>
    </citation>
    <scope>NUCLEOTIDE SEQUENCE [LARGE SCALE GENOMIC DNA]</scope>
    <source>
        <strain evidence="2 3">PX506</strain>
        <tissue evidence="2">Whole organism</tissue>
    </source>
</reference>
<dbReference type="GeneID" id="9823113"/>
<dbReference type="EMBL" id="WUAV01000006">
    <property type="protein sequence ID" value="KAF1746338.1"/>
    <property type="molecule type" value="Genomic_DNA"/>
</dbReference>
<organism evidence="2 3">
    <name type="scientific">Caenorhabditis remanei</name>
    <name type="common">Caenorhabditis vulgaris</name>
    <dbReference type="NCBI Taxonomy" id="31234"/>
    <lineage>
        <taxon>Eukaryota</taxon>
        <taxon>Metazoa</taxon>
        <taxon>Ecdysozoa</taxon>
        <taxon>Nematoda</taxon>
        <taxon>Chromadorea</taxon>
        <taxon>Rhabditida</taxon>
        <taxon>Rhabditina</taxon>
        <taxon>Rhabditomorpha</taxon>
        <taxon>Rhabditoidea</taxon>
        <taxon>Rhabditidae</taxon>
        <taxon>Peloderinae</taxon>
        <taxon>Caenorhabditis</taxon>
    </lineage>
</organism>
<feature type="region of interest" description="Disordered" evidence="1">
    <location>
        <begin position="44"/>
        <end position="82"/>
    </location>
</feature>
<feature type="compositionally biased region" description="Acidic residues" evidence="1">
    <location>
        <begin position="50"/>
        <end position="60"/>
    </location>
</feature>
<evidence type="ECO:0000313" key="3">
    <source>
        <dbReference type="Proteomes" id="UP000483820"/>
    </source>
</evidence>
<feature type="compositionally biased region" description="Polar residues" evidence="1">
    <location>
        <begin position="67"/>
        <end position="78"/>
    </location>
</feature>
<proteinExistence type="predicted"/>
<dbReference type="RefSeq" id="XP_053578635.1">
    <property type="nucleotide sequence ID" value="XM_053735069.1"/>
</dbReference>
<gene>
    <name evidence="2" type="ORF">GCK72_022791</name>
</gene>
<accession>A0A6A5FUN7</accession>
<protein>
    <submittedName>
        <fullName evidence="2">Uncharacterized protein</fullName>
    </submittedName>
</protein>
<dbReference type="AlphaFoldDB" id="A0A6A5FUN7"/>
<name>A0A6A5FUN7_CAERE</name>
<evidence type="ECO:0000313" key="2">
    <source>
        <dbReference type="EMBL" id="KAF1746338.1"/>
    </source>
</evidence>
<dbReference type="CTD" id="9823113"/>
<dbReference type="Proteomes" id="UP000483820">
    <property type="component" value="Chromosome X"/>
</dbReference>